<evidence type="ECO:0000256" key="1">
    <source>
        <dbReference type="ARBA" id="ARBA00004651"/>
    </source>
</evidence>
<dbReference type="CDD" id="cd01662">
    <property type="entry name" value="Ubiquinol_Oxidase_I"/>
    <property type="match status" value="1"/>
</dbReference>
<dbReference type="GO" id="GO:0020037">
    <property type="term" value="F:heme binding"/>
    <property type="evidence" value="ECO:0007669"/>
    <property type="project" value="InterPro"/>
</dbReference>
<keyword evidence="8" id="KW-0479">Metal-binding</keyword>
<feature type="transmembrane region" description="Helical" evidence="15">
    <location>
        <begin position="621"/>
        <end position="640"/>
    </location>
</feature>
<dbReference type="PRINTS" id="PR01165">
    <property type="entry name" value="CYCOXIDASEI"/>
</dbReference>
<dbReference type="PROSITE" id="PS00077">
    <property type="entry name" value="COX1_CUB"/>
    <property type="match status" value="1"/>
</dbReference>
<dbReference type="InterPro" id="IPR023616">
    <property type="entry name" value="Cyt_c_oxase-like_su1_dom"/>
</dbReference>
<evidence type="ECO:0000256" key="11">
    <source>
        <dbReference type="ARBA" id="ARBA00023004"/>
    </source>
</evidence>
<accession>A0A6F8ZFN3</accession>
<dbReference type="GO" id="GO:0022904">
    <property type="term" value="P:respiratory electron transport chain"/>
    <property type="evidence" value="ECO:0007669"/>
    <property type="project" value="TreeGrafter"/>
</dbReference>
<dbReference type="KEGG" id="hfv:R50_0766"/>
<keyword evidence="3 14" id="KW-0813">Transport</keyword>
<keyword evidence="13 15" id="KW-0472">Membrane</keyword>
<dbReference type="GO" id="GO:0009060">
    <property type="term" value="P:aerobic respiration"/>
    <property type="evidence" value="ECO:0007669"/>
    <property type="project" value="InterPro"/>
</dbReference>
<evidence type="ECO:0000256" key="9">
    <source>
        <dbReference type="ARBA" id="ARBA00022982"/>
    </source>
</evidence>
<reference evidence="17 18" key="1">
    <citation type="submission" date="2020-02" db="EMBL/GenBank/DDBJ databases">
        <authorList>
            <person name="Hogendoorn C."/>
        </authorList>
    </citation>
    <scope>NUCLEOTIDE SEQUENCE [LARGE SCALE GENOMIC DNA]</scope>
    <source>
        <strain evidence="17">R501</strain>
    </source>
</reference>
<feature type="transmembrane region" description="Helical" evidence="15">
    <location>
        <begin position="120"/>
        <end position="142"/>
    </location>
</feature>
<dbReference type="EMBL" id="LR778114">
    <property type="protein sequence ID" value="CAB1128272.1"/>
    <property type="molecule type" value="Genomic_DNA"/>
</dbReference>
<keyword evidence="11" id="KW-0408">Iron</keyword>
<feature type="domain" description="Cytochrome oxidase subunit I profile" evidence="16">
    <location>
        <begin position="51"/>
        <end position="569"/>
    </location>
</feature>
<keyword evidence="10 15" id="KW-1133">Transmembrane helix</keyword>
<dbReference type="InterPro" id="IPR036927">
    <property type="entry name" value="Cyt_c_oxase-like_su1_sf"/>
</dbReference>
<dbReference type="Proteomes" id="UP000503399">
    <property type="component" value="Chromosome"/>
</dbReference>
<comment type="similarity">
    <text evidence="2 14">Belongs to the heme-copper respiratory oxidase family.</text>
</comment>
<feature type="transmembrane region" description="Helical" evidence="15">
    <location>
        <begin position="466"/>
        <end position="485"/>
    </location>
</feature>
<dbReference type="Gene3D" id="1.20.210.10">
    <property type="entry name" value="Cytochrome c oxidase-like, subunit I domain"/>
    <property type="match status" value="1"/>
</dbReference>
<feature type="transmembrane region" description="Helical" evidence="15">
    <location>
        <begin position="597"/>
        <end position="615"/>
    </location>
</feature>
<comment type="subcellular location">
    <subcellularLocation>
        <location evidence="1">Cell membrane</location>
        <topology evidence="1">Multi-pass membrane protein</topology>
    </subcellularLocation>
</comment>
<proteinExistence type="inferred from homology"/>
<evidence type="ECO:0000256" key="2">
    <source>
        <dbReference type="ARBA" id="ARBA00009578"/>
    </source>
</evidence>
<dbReference type="PROSITE" id="PS50855">
    <property type="entry name" value="COX1"/>
    <property type="match status" value="1"/>
</dbReference>
<evidence type="ECO:0000256" key="7">
    <source>
        <dbReference type="ARBA" id="ARBA00022692"/>
    </source>
</evidence>
<gene>
    <name evidence="17" type="primary">qoxB</name>
    <name evidence="17" type="ORF">R50_0766</name>
</gene>
<keyword evidence="9 14" id="KW-0249">Electron transport</keyword>
<feature type="transmembrane region" description="Helical" evidence="15">
    <location>
        <begin position="357"/>
        <end position="379"/>
    </location>
</feature>
<dbReference type="GO" id="GO:0004129">
    <property type="term" value="F:cytochrome-c oxidase activity"/>
    <property type="evidence" value="ECO:0007669"/>
    <property type="project" value="InterPro"/>
</dbReference>
<dbReference type="GO" id="GO:0015990">
    <property type="term" value="P:electron transport coupled proton transport"/>
    <property type="evidence" value="ECO:0007669"/>
    <property type="project" value="TreeGrafter"/>
</dbReference>
<dbReference type="AlphaFoldDB" id="A0A6F8ZFN3"/>
<dbReference type="GO" id="GO:0005886">
    <property type="term" value="C:plasma membrane"/>
    <property type="evidence" value="ECO:0007669"/>
    <property type="project" value="UniProtKB-SubCell"/>
</dbReference>
<feature type="transmembrane region" description="Helical" evidence="15">
    <location>
        <begin position="321"/>
        <end position="342"/>
    </location>
</feature>
<dbReference type="GO" id="GO:0046872">
    <property type="term" value="F:metal ion binding"/>
    <property type="evidence" value="ECO:0007669"/>
    <property type="project" value="UniProtKB-KW"/>
</dbReference>
<name>A0A6F8ZFN3_9FIRM</name>
<keyword evidence="6 14" id="KW-0679">Respiratory chain</keyword>
<feature type="transmembrane region" description="Helical" evidence="15">
    <location>
        <begin position="71"/>
        <end position="88"/>
    </location>
</feature>
<keyword evidence="5 14" id="KW-0349">Heme</keyword>
<dbReference type="Pfam" id="PF00115">
    <property type="entry name" value="COX1"/>
    <property type="match status" value="1"/>
</dbReference>
<evidence type="ECO:0000256" key="10">
    <source>
        <dbReference type="ARBA" id="ARBA00022989"/>
    </source>
</evidence>
<sequence>MVTHLLLRISPAFLHPLIRQLFPPQTQRPDEVFLLFVGLLGGLALIAYMTKARRWGWLWREWITTTDHKRIAIMYLISAILMLIRGGIDAEMMRTQLALPDLHVLPAGQYDEIFTTHGTVMIFFMAMPLIFALWNAVIPLMIGARDVAYPRMNAVSFWLFAFGAILLNISFVIGGSPNAGWSAYPPYTELRFNPGVGENYLLLSVLVSGIGTTITAINFMATVLRMRAPGMTLMKMPMFAWTTVVTGALILFAFPPLTVAFALTLLDRVAGSHFFTLGHGGLPMQFVNLFWLFGHPEVYIVVLPAFGVFSEVVPVFSRKALFGYPLMVASVVMITVISYFVWVHHFFTMGAGPTVNAFFGISTMLIAIPTGVKIFNWVLTMWGGQVRLTTAMLWQLAFIPAFLVAGASGVLLATVPVDYQLHNSYFLISHFHFALIGGVVFGLLSGLYYWWPKMFGYMLNERQGKIAFWLIFVGFFTTFVPQFFLGLDGMTRRMYTYPAGLGWTGLNLTSTIGAYIQALGFLVLVYNILWSMRYGERDLTGDPWGGRTLEWALPSPAPVYNFALIPKVSERDAWWAIKQSGKAAEFRSRILTPRPVVLPKNSAVPFLLGLSFFVGSIGVVFQWWVVAIIGLIGIAVCLVANSFEYNDTELYDPERVRATSVNA</sequence>
<dbReference type="PANTHER" id="PTHR10422">
    <property type="entry name" value="CYTOCHROME C OXIDASE SUBUNIT 1"/>
    <property type="match status" value="1"/>
</dbReference>
<keyword evidence="4" id="KW-1003">Cell membrane</keyword>
<evidence type="ECO:0000256" key="8">
    <source>
        <dbReference type="ARBA" id="ARBA00022723"/>
    </source>
</evidence>
<evidence type="ECO:0000256" key="13">
    <source>
        <dbReference type="ARBA" id="ARBA00023136"/>
    </source>
</evidence>
<keyword evidence="18" id="KW-1185">Reference proteome</keyword>
<evidence type="ECO:0000256" key="15">
    <source>
        <dbReference type="SAM" id="Phobius"/>
    </source>
</evidence>
<dbReference type="SUPFAM" id="SSF81442">
    <property type="entry name" value="Cytochrome c oxidase subunit I-like"/>
    <property type="match status" value="1"/>
</dbReference>
<evidence type="ECO:0000313" key="17">
    <source>
        <dbReference type="EMBL" id="CAB1128272.1"/>
    </source>
</evidence>
<evidence type="ECO:0000313" key="18">
    <source>
        <dbReference type="Proteomes" id="UP000503399"/>
    </source>
</evidence>
<feature type="transmembrane region" description="Helical" evidence="15">
    <location>
        <begin position="238"/>
        <end position="266"/>
    </location>
</feature>
<keyword evidence="7 14" id="KW-0812">Transmembrane</keyword>
<evidence type="ECO:0000256" key="5">
    <source>
        <dbReference type="ARBA" id="ARBA00022617"/>
    </source>
</evidence>
<keyword evidence="12" id="KW-0186">Copper</keyword>
<dbReference type="PANTHER" id="PTHR10422:SF35">
    <property type="entry name" value="CYTOCHROME BO(3) UBIQUINOL OXIDASE SUBUNIT 1"/>
    <property type="match status" value="1"/>
</dbReference>
<organism evidence="17 18">
    <name type="scientific">Candidatus Hydrogenisulfobacillus filiaventi</name>
    <dbReference type="NCBI Taxonomy" id="2707344"/>
    <lineage>
        <taxon>Bacteria</taxon>
        <taxon>Bacillati</taxon>
        <taxon>Bacillota</taxon>
        <taxon>Clostridia</taxon>
        <taxon>Eubacteriales</taxon>
        <taxon>Clostridiales Family XVII. Incertae Sedis</taxon>
        <taxon>Candidatus Hydrogenisulfobacillus</taxon>
    </lineage>
</organism>
<evidence type="ECO:0000259" key="16">
    <source>
        <dbReference type="PROSITE" id="PS50855"/>
    </source>
</evidence>
<feature type="transmembrane region" description="Helical" evidence="15">
    <location>
        <begin position="505"/>
        <end position="529"/>
    </location>
</feature>
<evidence type="ECO:0000256" key="4">
    <source>
        <dbReference type="ARBA" id="ARBA00022475"/>
    </source>
</evidence>
<evidence type="ECO:0000256" key="14">
    <source>
        <dbReference type="RuleBase" id="RU000370"/>
    </source>
</evidence>
<feature type="transmembrane region" description="Helical" evidence="15">
    <location>
        <begin position="154"/>
        <end position="173"/>
    </location>
</feature>
<dbReference type="InterPro" id="IPR000883">
    <property type="entry name" value="Cyt_C_Oxase_1"/>
</dbReference>
<evidence type="ECO:0000256" key="12">
    <source>
        <dbReference type="ARBA" id="ARBA00023008"/>
    </source>
</evidence>
<feature type="transmembrane region" description="Helical" evidence="15">
    <location>
        <begin position="391"/>
        <end position="413"/>
    </location>
</feature>
<feature type="transmembrane region" description="Helical" evidence="15">
    <location>
        <begin position="200"/>
        <end position="226"/>
    </location>
</feature>
<evidence type="ECO:0000256" key="6">
    <source>
        <dbReference type="ARBA" id="ARBA00022660"/>
    </source>
</evidence>
<feature type="transmembrane region" description="Helical" evidence="15">
    <location>
        <begin position="32"/>
        <end position="50"/>
    </location>
</feature>
<feature type="transmembrane region" description="Helical" evidence="15">
    <location>
        <begin position="286"/>
        <end position="309"/>
    </location>
</feature>
<dbReference type="InterPro" id="IPR023615">
    <property type="entry name" value="Cyt_c_Oxase_su1_BS"/>
</dbReference>
<feature type="transmembrane region" description="Helical" evidence="15">
    <location>
        <begin position="425"/>
        <end position="451"/>
    </location>
</feature>
<evidence type="ECO:0000256" key="3">
    <source>
        <dbReference type="ARBA" id="ARBA00022448"/>
    </source>
</evidence>
<protein>
    <submittedName>
        <fullName evidence="17">Cytochrome aa3-600 quinol oxidase (Subunit I)</fullName>
    </submittedName>
</protein>